<proteinExistence type="predicted"/>
<dbReference type="Proteomes" id="UP000294847">
    <property type="component" value="Chromosome 4"/>
</dbReference>
<reference evidence="1 2" key="1">
    <citation type="journal article" date="2019" name="Mol. Biol. Evol.">
        <title>Blast fungal genomes show frequent chromosomal changes, gene gains and losses, and effector gene turnover.</title>
        <authorList>
            <person name="Gomez Luciano L.B."/>
            <person name="Jason Tsai I."/>
            <person name="Chuma I."/>
            <person name="Tosa Y."/>
            <person name="Chen Y.H."/>
            <person name="Li J.Y."/>
            <person name="Li M.Y."/>
            <person name="Jade Lu M.Y."/>
            <person name="Nakayashiki H."/>
            <person name="Li W.H."/>
        </authorList>
    </citation>
    <scope>NUCLEOTIDE SEQUENCE [LARGE SCALE GENOMIC DNA]</scope>
    <source>
        <strain evidence="1">MZ5-1-6</strain>
    </source>
</reference>
<evidence type="ECO:0000313" key="1">
    <source>
        <dbReference type="EMBL" id="QBZ61556.1"/>
    </source>
</evidence>
<sequence>MWDGRSDPRWDPTQANMIKYHARGEEESTMCLKGIWPHKMQRS</sequence>
<name>A0A4P7NI15_PYROR</name>
<accession>A0A4P7NI15</accession>
<dbReference type="AlphaFoldDB" id="A0A4P7NI15"/>
<protein>
    <submittedName>
        <fullName evidence="1">Uncharacterized protein</fullName>
    </submittedName>
</protein>
<dbReference type="EMBL" id="CP034207">
    <property type="protein sequence ID" value="QBZ61556.1"/>
    <property type="molecule type" value="Genomic_DNA"/>
</dbReference>
<organism evidence="1 2">
    <name type="scientific">Pyricularia oryzae</name>
    <name type="common">Rice blast fungus</name>
    <name type="synonym">Magnaporthe oryzae</name>
    <dbReference type="NCBI Taxonomy" id="318829"/>
    <lineage>
        <taxon>Eukaryota</taxon>
        <taxon>Fungi</taxon>
        <taxon>Dikarya</taxon>
        <taxon>Ascomycota</taxon>
        <taxon>Pezizomycotina</taxon>
        <taxon>Sordariomycetes</taxon>
        <taxon>Sordariomycetidae</taxon>
        <taxon>Magnaporthales</taxon>
        <taxon>Pyriculariaceae</taxon>
        <taxon>Pyricularia</taxon>
    </lineage>
</organism>
<gene>
    <name evidence="1" type="ORF">PoMZ_08507</name>
</gene>
<evidence type="ECO:0000313" key="2">
    <source>
        <dbReference type="Proteomes" id="UP000294847"/>
    </source>
</evidence>